<reference evidence="2 3" key="1">
    <citation type="submission" date="2019-03" db="EMBL/GenBank/DDBJ databases">
        <title>Genomic Encyclopedia of Archaeal and Bacterial Type Strains, Phase II (KMG-II): from individual species to whole genera.</title>
        <authorList>
            <person name="Goeker M."/>
        </authorList>
    </citation>
    <scope>NUCLEOTIDE SEQUENCE [LARGE SCALE GENOMIC DNA]</scope>
    <source>
        <strain evidence="2 3">DSM 28353</strain>
    </source>
</reference>
<dbReference type="Gene3D" id="1.20.1420.60">
    <property type="match status" value="1"/>
</dbReference>
<gene>
    <name evidence="2" type="ORF">CLV99_2702</name>
</gene>
<protein>
    <submittedName>
        <fullName evidence="2">Uncharacterized protein DUF4375</fullName>
    </submittedName>
</protein>
<sequence>MSNTILPPITQNEIDQAKGDTWDYLFLFLDKYDEIISSSSKDEDEVLDEFTDEQHILMEFNALYGQVTNGGFIQLIQNGYGSYIFDNPFAEGIKAWGATATAEIVDLAKVIYDTHRDDLERERTLEEFSKMYKAYPEFAPLEDKFYEIIDQELEVIKEFISNNIHLFATLS</sequence>
<keyword evidence="3" id="KW-1185">Reference proteome</keyword>
<dbReference type="EMBL" id="SNYV01000014">
    <property type="protein sequence ID" value="TDQ77298.1"/>
    <property type="molecule type" value="Genomic_DNA"/>
</dbReference>
<dbReference type="OrthoDB" id="7989464at2"/>
<proteinExistence type="predicted"/>
<dbReference type="InterPro" id="IPR025402">
    <property type="entry name" value="DMP19_C"/>
</dbReference>
<evidence type="ECO:0000259" key="1">
    <source>
        <dbReference type="Pfam" id="PF14300"/>
    </source>
</evidence>
<accession>A0A4R6WCJ1</accession>
<evidence type="ECO:0000313" key="2">
    <source>
        <dbReference type="EMBL" id="TDQ77298.1"/>
    </source>
</evidence>
<name>A0A4R6WCJ1_9SPHI</name>
<organism evidence="2 3">
    <name type="scientific">Sphingobacterium yanglingense</name>
    <dbReference type="NCBI Taxonomy" id="1437280"/>
    <lineage>
        <taxon>Bacteria</taxon>
        <taxon>Pseudomonadati</taxon>
        <taxon>Bacteroidota</taxon>
        <taxon>Sphingobacteriia</taxon>
        <taxon>Sphingobacteriales</taxon>
        <taxon>Sphingobacteriaceae</taxon>
        <taxon>Sphingobacterium</taxon>
    </lineage>
</organism>
<comment type="caution">
    <text evidence="2">The sequence shown here is derived from an EMBL/GenBank/DDBJ whole genome shotgun (WGS) entry which is preliminary data.</text>
</comment>
<dbReference type="RefSeq" id="WP_133584930.1">
    <property type="nucleotide sequence ID" value="NZ_SNYV01000014.1"/>
</dbReference>
<dbReference type="Proteomes" id="UP000295292">
    <property type="component" value="Unassembled WGS sequence"/>
</dbReference>
<feature type="domain" description="DNA mimic protein DMP19 C-terminal" evidence="1">
    <location>
        <begin position="48"/>
        <end position="163"/>
    </location>
</feature>
<evidence type="ECO:0000313" key="3">
    <source>
        <dbReference type="Proteomes" id="UP000295292"/>
    </source>
</evidence>
<dbReference type="Pfam" id="PF14300">
    <property type="entry name" value="DMP19"/>
    <property type="match status" value="1"/>
</dbReference>
<dbReference type="AlphaFoldDB" id="A0A4R6WCJ1"/>